<dbReference type="PROSITE" id="PS51272">
    <property type="entry name" value="SLH"/>
    <property type="match status" value="3"/>
</dbReference>
<dbReference type="RefSeq" id="WP_213517997.1">
    <property type="nucleotide sequence ID" value="NZ_BOSE01000007.1"/>
</dbReference>
<dbReference type="Gene3D" id="3.40.30.10">
    <property type="entry name" value="Glutaredoxin"/>
    <property type="match status" value="1"/>
</dbReference>
<evidence type="ECO:0000256" key="1">
    <source>
        <dbReference type="SAM" id="MobiDB-lite"/>
    </source>
</evidence>
<dbReference type="Proteomes" id="UP000683139">
    <property type="component" value="Unassembled WGS sequence"/>
</dbReference>
<feature type="compositionally biased region" description="Low complexity" evidence="1">
    <location>
        <begin position="779"/>
        <end position="789"/>
    </location>
</feature>
<protein>
    <recommendedName>
        <fullName evidence="2">SLH domain-containing protein</fullName>
    </recommendedName>
</protein>
<feature type="region of interest" description="Disordered" evidence="1">
    <location>
        <begin position="764"/>
        <end position="797"/>
    </location>
</feature>
<dbReference type="InterPro" id="IPR036249">
    <property type="entry name" value="Thioredoxin-like_sf"/>
</dbReference>
<evidence type="ECO:0000313" key="3">
    <source>
        <dbReference type="EMBL" id="GIP18036.1"/>
    </source>
</evidence>
<feature type="domain" description="SLH" evidence="2">
    <location>
        <begin position="1005"/>
        <end position="1068"/>
    </location>
</feature>
<feature type="domain" description="SLH" evidence="2">
    <location>
        <begin position="1134"/>
        <end position="1188"/>
    </location>
</feature>
<comment type="caution">
    <text evidence="3">The sequence shown here is derived from an EMBL/GenBank/DDBJ whole genome shotgun (WGS) entry which is preliminary data.</text>
</comment>
<reference evidence="3" key="1">
    <citation type="submission" date="2021-03" db="EMBL/GenBank/DDBJ databases">
        <title>Antimicrobial resistance genes in bacteria isolated from Japanese honey, and their potential for conferring macrolide and lincosamide resistance in the American foulbrood pathogen Paenibacillus larvae.</title>
        <authorList>
            <person name="Okamoto M."/>
            <person name="Kumagai M."/>
            <person name="Kanamori H."/>
            <person name="Takamatsu D."/>
        </authorList>
    </citation>
    <scope>NUCLEOTIDE SEQUENCE</scope>
    <source>
        <strain evidence="3">J40TS1</strain>
    </source>
</reference>
<proteinExistence type="predicted"/>
<evidence type="ECO:0000259" key="2">
    <source>
        <dbReference type="PROSITE" id="PS51272"/>
    </source>
</evidence>
<evidence type="ECO:0000313" key="4">
    <source>
        <dbReference type="Proteomes" id="UP000683139"/>
    </source>
</evidence>
<organism evidence="3 4">
    <name type="scientific">Paenibacillus montaniterrae</name>
    <dbReference type="NCBI Taxonomy" id="429341"/>
    <lineage>
        <taxon>Bacteria</taxon>
        <taxon>Bacillati</taxon>
        <taxon>Bacillota</taxon>
        <taxon>Bacilli</taxon>
        <taxon>Bacillales</taxon>
        <taxon>Paenibacillaceae</taxon>
        <taxon>Paenibacillus</taxon>
    </lineage>
</organism>
<dbReference type="SUPFAM" id="SSF52833">
    <property type="entry name" value="Thioredoxin-like"/>
    <property type="match status" value="1"/>
</dbReference>
<accession>A0A920CYN0</accession>
<keyword evidence="4" id="KW-1185">Reference proteome</keyword>
<gene>
    <name evidence="3" type="ORF">J40TS1_36780</name>
</gene>
<dbReference type="EMBL" id="BOSE01000007">
    <property type="protein sequence ID" value="GIP18036.1"/>
    <property type="molecule type" value="Genomic_DNA"/>
</dbReference>
<dbReference type="InterPro" id="IPR001119">
    <property type="entry name" value="SLH_dom"/>
</dbReference>
<dbReference type="AlphaFoldDB" id="A0A920CYN0"/>
<dbReference type="Pfam" id="PF00395">
    <property type="entry name" value="SLH"/>
    <property type="match status" value="3"/>
</dbReference>
<name>A0A920CYN0_9BACL</name>
<feature type="domain" description="SLH" evidence="2">
    <location>
        <begin position="1069"/>
        <end position="1128"/>
    </location>
</feature>
<sequence>MKRNKLLRPWLALLLATVLAFPVIIPGGVSDAASNQTNSDTADYFGSRFPALAGQEHVFDTLTYYELDYLLRNAGTAADDNYIILFGGSWQPETQAAIGYINEVAQAYGITSIRVFDTKLAGPELEFDIADPNSPYGESFTRRYVDLGARYLTNLNDHTSGKSGTLSAEYTSTAINETEQISPPGGEGTKTVNIAEAPFLFIYNKGNIGSPIVASLEGLDAAGGLEGLQSGSGVNDYIAALQKLFDQISDTGADNVKRARHKVLSNLEYIPGSYNEFKSSPRNPEDPIAPDIFTAEDPPAVIDSVTLDELKHALSQDQAAVVFIGCAWCGDSQGIVKYLNQVANEYGVGKVYNWDFKLDGGVGGLTSYTIPRNPRYAWGETLNGNALHTRTSNVAITHIFTDLVNTYLPNLVSQDTNRNNRITGINPITNAEVSSSRLQAPYIFVYDKRNYDEHNNWAPVLGHVELMGYWRDTHHNENAKSLRLNSLRTLLSRLEWKPEGLQASSISTPDGKGQITGIANKALEYRLKGTSEYIAVASNSNTIDNLERGVYEMRYASKPGFDTSNNNDGTAVARPYPASEPVNLYISGYQEAAPPDESKLRVEPASSLDNNDGKIIGLKAVHEQQPQYALEYRKDGGEFAPVPETALANDVWSGLEAGVYEIRYGAYKAGNSMLNPSLAVSLTVKGHVAAPAGLQGIAPTSSLQNNGKIIGVSTDQEYRPANAASYISVTGNEIIELSPGNYFVRYKATAATLASEATEVTVPQYYPSTGNGGGGGSGSNNTGNGNSNSEPADGITLTNNGARAEISAKADAESGLSIAFLNDKAVAGLLEQAKKVELAGSKATLEIKVEEAERADSIQVTIPRDAFNKLVSGSNADVVVSTSFAAVTFNTVALKSISANEDKGDISLILIQSELTEEGKHVLGDRPVYDVLVYAGETTISSLNGSEVHVSLPYTLQQGEDSHAIIVYHLTDAGELHIVKGQYEPDQGAVTFSTADFSQYIIGYNKIDFEDVKPDAWYASAISYLAARDLANGTGDNRFSPDSSITRGQFLVLLLNAYGIAPEEASANNFADAGNTYYTGYLAAAKRLGIANGFEDNRFAPESSISRQDLFTLLYRALTVLDELPETHAGTAALSDFSDAGTISGYAKDAIAHLVEAEVLAGANGKLLPHETTSRAEAAQVLYNLLSR</sequence>